<keyword evidence="5" id="KW-0812">Transmembrane</keyword>
<comment type="subcellular location">
    <subcellularLocation>
        <location evidence="1">Membrane</location>
    </subcellularLocation>
</comment>
<evidence type="ECO:0000256" key="3">
    <source>
        <dbReference type="ARBA" id="ARBA00023319"/>
    </source>
</evidence>
<keyword evidence="9" id="KW-1185">Reference proteome</keyword>
<dbReference type="PANTHER" id="PTHR24100:SF151">
    <property type="entry name" value="ICOS LIGAND"/>
    <property type="match status" value="1"/>
</dbReference>
<gene>
    <name evidence="8" type="ORF">JOB18_015969</name>
</gene>
<dbReference type="InterPro" id="IPR050504">
    <property type="entry name" value="IgSF_BTN/MOG"/>
</dbReference>
<sequence length="310" mass="33971">MSVMLAVVLWRSGLLLSFLTACVCLERDCVLGVVGRPVSLPCSLSPPPTPANVTIEWRRDEDVVLRSEWTQDGGQVDGWSVNGASIAAEAVLTGNMSLQLDTVQPSEDTEYYGLFMVSGENHTSLCSVCLRAAASFSLPLLQREEAEQGDETAFLCHSSGGFPEPSVYWLINNTEEPTGGSVSTLAASLPDSHLYNVTSHLKVNISKDANVSCVIENPTMNQTLTSTSYGVKAETVIGRASQAMWIFSTALCVVVGVMVIVGVAYQINLDRVSKRKKKEYHQYMSRRPKRRPSREEETQTMKPQSRETDV</sequence>
<feature type="compositionally biased region" description="Basic residues" evidence="4">
    <location>
        <begin position="277"/>
        <end position="292"/>
    </location>
</feature>
<dbReference type="PANTHER" id="PTHR24100">
    <property type="entry name" value="BUTYROPHILIN"/>
    <property type="match status" value="1"/>
</dbReference>
<evidence type="ECO:0000313" key="9">
    <source>
        <dbReference type="Proteomes" id="UP000693946"/>
    </source>
</evidence>
<accession>A0AAV6PCW0</accession>
<dbReference type="InterPro" id="IPR007110">
    <property type="entry name" value="Ig-like_dom"/>
</dbReference>
<evidence type="ECO:0000256" key="5">
    <source>
        <dbReference type="SAM" id="Phobius"/>
    </source>
</evidence>
<keyword evidence="6" id="KW-0732">Signal</keyword>
<dbReference type="PROSITE" id="PS50835">
    <property type="entry name" value="IG_LIKE"/>
    <property type="match status" value="2"/>
</dbReference>
<name>A0AAV6PCW0_SOLSE</name>
<dbReference type="Pfam" id="PF22705">
    <property type="entry name" value="C2-set_3"/>
    <property type="match status" value="1"/>
</dbReference>
<evidence type="ECO:0000259" key="7">
    <source>
        <dbReference type="PROSITE" id="PS50835"/>
    </source>
</evidence>
<comment type="caution">
    <text evidence="8">The sequence shown here is derived from an EMBL/GenBank/DDBJ whole genome shotgun (WGS) entry which is preliminary data.</text>
</comment>
<evidence type="ECO:0000256" key="2">
    <source>
        <dbReference type="ARBA" id="ARBA00023136"/>
    </source>
</evidence>
<dbReference type="GO" id="GO:0050852">
    <property type="term" value="P:T cell receptor signaling pathway"/>
    <property type="evidence" value="ECO:0007669"/>
    <property type="project" value="TreeGrafter"/>
</dbReference>
<dbReference type="AlphaFoldDB" id="A0AAV6PCW0"/>
<dbReference type="InterPro" id="IPR053896">
    <property type="entry name" value="BTN3A2-like_Ig-C"/>
</dbReference>
<feature type="transmembrane region" description="Helical" evidence="5">
    <location>
        <begin position="244"/>
        <end position="267"/>
    </location>
</feature>
<feature type="compositionally biased region" description="Basic and acidic residues" evidence="4">
    <location>
        <begin position="293"/>
        <end position="310"/>
    </location>
</feature>
<reference evidence="8 9" key="1">
    <citation type="journal article" date="2021" name="Sci. Rep.">
        <title>Chromosome anchoring in Senegalese sole (Solea senegalensis) reveals sex-associated markers and genome rearrangements in flatfish.</title>
        <authorList>
            <person name="Guerrero-Cozar I."/>
            <person name="Gomez-Garrido J."/>
            <person name="Berbel C."/>
            <person name="Martinez-Blanch J.F."/>
            <person name="Alioto T."/>
            <person name="Claros M.G."/>
            <person name="Gagnaire P.A."/>
            <person name="Manchado M."/>
        </authorList>
    </citation>
    <scope>NUCLEOTIDE SEQUENCE [LARGE SCALE GENOMIC DNA]</scope>
    <source>
        <strain evidence="8">Sse05_10M</strain>
    </source>
</reference>
<feature type="region of interest" description="Disordered" evidence="4">
    <location>
        <begin position="277"/>
        <end position="310"/>
    </location>
</feature>
<evidence type="ECO:0000256" key="4">
    <source>
        <dbReference type="SAM" id="MobiDB-lite"/>
    </source>
</evidence>
<keyword evidence="3" id="KW-0393">Immunoglobulin domain</keyword>
<feature type="signal peptide" evidence="6">
    <location>
        <begin position="1"/>
        <end position="25"/>
    </location>
</feature>
<dbReference type="Proteomes" id="UP000693946">
    <property type="component" value="Unassembled WGS sequence"/>
</dbReference>
<feature type="domain" description="Ig-like" evidence="7">
    <location>
        <begin position="35"/>
        <end position="111"/>
    </location>
</feature>
<keyword evidence="5" id="KW-1133">Transmembrane helix</keyword>
<dbReference type="GO" id="GO:0009897">
    <property type="term" value="C:external side of plasma membrane"/>
    <property type="evidence" value="ECO:0007669"/>
    <property type="project" value="TreeGrafter"/>
</dbReference>
<dbReference type="GO" id="GO:0001817">
    <property type="term" value="P:regulation of cytokine production"/>
    <property type="evidence" value="ECO:0007669"/>
    <property type="project" value="TreeGrafter"/>
</dbReference>
<feature type="domain" description="Ig-like" evidence="7">
    <location>
        <begin position="139"/>
        <end position="225"/>
    </location>
</feature>
<evidence type="ECO:0000313" key="8">
    <source>
        <dbReference type="EMBL" id="KAG7457399.1"/>
    </source>
</evidence>
<evidence type="ECO:0000256" key="1">
    <source>
        <dbReference type="ARBA" id="ARBA00004370"/>
    </source>
</evidence>
<organism evidence="8 9">
    <name type="scientific">Solea senegalensis</name>
    <name type="common">Senegalese sole</name>
    <dbReference type="NCBI Taxonomy" id="28829"/>
    <lineage>
        <taxon>Eukaryota</taxon>
        <taxon>Metazoa</taxon>
        <taxon>Chordata</taxon>
        <taxon>Craniata</taxon>
        <taxon>Vertebrata</taxon>
        <taxon>Euteleostomi</taxon>
        <taxon>Actinopterygii</taxon>
        <taxon>Neopterygii</taxon>
        <taxon>Teleostei</taxon>
        <taxon>Neoteleostei</taxon>
        <taxon>Acanthomorphata</taxon>
        <taxon>Carangaria</taxon>
        <taxon>Pleuronectiformes</taxon>
        <taxon>Pleuronectoidei</taxon>
        <taxon>Soleidae</taxon>
        <taxon>Solea</taxon>
    </lineage>
</organism>
<dbReference type="GO" id="GO:0005102">
    <property type="term" value="F:signaling receptor binding"/>
    <property type="evidence" value="ECO:0007669"/>
    <property type="project" value="TreeGrafter"/>
</dbReference>
<proteinExistence type="predicted"/>
<protein>
    <submittedName>
        <fullName evidence="8">ICOS ligand-like</fullName>
    </submittedName>
</protein>
<evidence type="ECO:0000256" key="6">
    <source>
        <dbReference type="SAM" id="SignalP"/>
    </source>
</evidence>
<feature type="chain" id="PRO_5043708887" evidence="6">
    <location>
        <begin position="26"/>
        <end position="310"/>
    </location>
</feature>
<keyword evidence="2 5" id="KW-0472">Membrane</keyword>
<dbReference type="EMBL" id="JAGKHQ010001353">
    <property type="protein sequence ID" value="KAG7457399.1"/>
    <property type="molecule type" value="Genomic_DNA"/>
</dbReference>